<dbReference type="Gene3D" id="3.30.40.30">
    <property type="entry name" value="YqaI domain"/>
    <property type="match status" value="1"/>
</dbReference>
<dbReference type="Proteomes" id="UP000076935">
    <property type="component" value="Unassembled WGS sequence"/>
</dbReference>
<keyword evidence="2" id="KW-1185">Reference proteome</keyword>
<gene>
    <name evidence="1" type="ORF">AWH49_18030</name>
</gene>
<sequence>MVQTIQQIERTCFPEDFRDIEKGHPIEDMFGEKITTTDIYFIMKNGDVVHEVNIGEYQVRFYGAIEKQAK</sequence>
<evidence type="ECO:0000313" key="2">
    <source>
        <dbReference type="Proteomes" id="UP000076935"/>
    </source>
</evidence>
<accession>A0A177L3H5</accession>
<name>A0A177L3H5_9BACI</name>
<evidence type="ECO:0000313" key="1">
    <source>
        <dbReference type="EMBL" id="OAH60103.1"/>
    </source>
</evidence>
<comment type="caution">
    <text evidence="1">The sequence shown here is derived from an EMBL/GenBank/DDBJ whole genome shotgun (WGS) entry which is preliminary data.</text>
</comment>
<dbReference type="InterPro" id="IPR023118">
    <property type="entry name" value="YqaI_dom_sf"/>
</dbReference>
<dbReference type="SUPFAM" id="SSF160713">
    <property type="entry name" value="YqaI-like"/>
    <property type="match status" value="1"/>
</dbReference>
<dbReference type="RefSeq" id="WP_063966375.1">
    <property type="nucleotide sequence ID" value="NZ_JBCNAN010000022.1"/>
</dbReference>
<proteinExistence type="predicted"/>
<organism evidence="1 2">
    <name type="scientific">Domibacillus aminovorans</name>
    <dbReference type="NCBI Taxonomy" id="29332"/>
    <lineage>
        <taxon>Bacteria</taxon>
        <taxon>Bacillati</taxon>
        <taxon>Bacillota</taxon>
        <taxon>Bacilli</taxon>
        <taxon>Bacillales</taxon>
        <taxon>Bacillaceae</taxon>
        <taxon>Domibacillus</taxon>
    </lineage>
</organism>
<protein>
    <submittedName>
        <fullName evidence="1">Uncharacterized protein</fullName>
    </submittedName>
</protein>
<reference evidence="1 2" key="1">
    <citation type="submission" date="2016-01" db="EMBL/GenBank/DDBJ databases">
        <title>Investigation of taxonomic status of Bacillus aminovorans.</title>
        <authorList>
            <person name="Verma A."/>
            <person name="Pal Y."/>
            <person name="Krishnamurthi S."/>
        </authorList>
    </citation>
    <scope>NUCLEOTIDE SEQUENCE [LARGE SCALE GENOMIC DNA]</scope>
    <source>
        <strain evidence="1 2">DSM 1314</strain>
    </source>
</reference>
<dbReference type="AlphaFoldDB" id="A0A177L3H5"/>
<dbReference type="EMBL" id="LQWY01000053">
    <property type="protein sequence ID" value="OAH60103.1"/>
    <property type="molecule type" value="Genomic_DNA"/>
</dbReference>